<dbReference type="PANTHER" id="PTHR13847">
    <property type="entry name" value="SARCOSINE DEHYDROGENASE-RELATED"/>
    <property type="match status" value="1"/>
</dbReference>
<dbReference type="Gene3D" id="3.50.50.60">
    <property type="entry name" value="FAD/NAD(P)-binding domain"/>
    <property type="match status" value="1"/>
</dbReference>
<reference evidence="3" key="1">
    <citation type="journal article" date="2014" name="Int. J. Syst. Evol. Microbiol.">
        <title>Complete genome sequence of Corynebacterium casei LMG S-19264T (=DSM 44701T), isolated from a smear-ripened cheese.</title>
        <authorList>
            <consortium name="US DOE Joint Genome Institute (JGI-PGF)"/>
            <person name="Walter F."/>
            <person name="Albersmeier A."/>
            <person name="Kalinowski J."/>
            <person name="Ruckert C."/>
        </authorList>
    </citation>
    <scope>NUCLEOTIDE SEQUENCE</scope>
    <source>
        <strain evidence="3">CGMCC 1.15082</strain>
    </source>
</reference>
<keyword evidence="1" id="KW-0560">Oxidoreductase</keyword>
<dbReference type="InterPro" id="IPR006076">
    <property type="entry name" value="FAD-dep_OxRdtase"/>
</dbReference>
<dbReference type="AlphaFoldDB" id="A0A916SGS6"/>
<evidence type="ECO:0000256" key="1">
    <source>
        <dbReference type="ARBA" id="ARBA00023002"/>
    </source>
</evidence>
<comment type="caution">
    <text evidence="3">The sequence shown here is derived from an EMBL/GenBank/DDBJ whole genome shotgun (WGS) entry which is preliminary data.</text>
</comment>
<reference evidence="3" key="2">
    <citation type="submission" date="2020-09" db="EMBL/GenBank/DDBJ databases">
        <authorList>
            <person name="Sun Q."/>
            <person name="Zhou Y."/>
        </authorList>
    </citation>
    <scope>NUCLEOTIDE SEQUENCE</scope>
    <source>
        <strain evidence="3">CGMCC 1.15082</strain>
    </source>
</reference>
<gene>
    <name evidence="3" type="primary">soxB</name>
    <name evidence="3" type="ORF">GCM10011491_29650</name>
</gene>
<dbReference type="EMBL" id="BMHH01000012">
    <property type="protein sequence ID" value="GGA99452.1"/>
    <property type="molecule type" value="Genomic_DNA"/>
</dbReference>
<name>A0A916SGS6_9HYPH</name>
<organism evidence="3 4">
    <name type="scientific">Brucella endophytica</name>
    <dbReference type="NCBI Taxonomy" id="1963359"/>
    <lineage>
        <taxon>Bacteria</taxon>
        <taxon>Pseudomonadati</taxon>
        <taxon>Pseudomonadota</taxon>
        <taxon>Alphaproteobacteria</taxon>
        <taxon>Hyphomicrobiales</taxon>
        <taxon>Brucellaceae</taxon>
        <taxon>Brucella/Ochrobactrum group</taxon>
        <taxon>Brucella</taxon>
    </lineage>
</organism>
<keyword evidence="4" id="KW-1185">Reference proteome</keyword>
<feature type="domain" description="FAD dependent oxidoreductase" evidence="2">
    <location>
        <begin position="6"/>
        <end position="350"/>
    </location>
</feature>
<dbReference type="InterPro" id="IPR036188">
    <property type="entry name" value="FAD/NAD-bd_sf"/>
</dbReference>
<evidence type="ECO:0000313" key="3">
    <source>
        <dbReference type="EMBL" id="GGA99452.1"/>
    </source>
</evidence>
<dbReference type="GO" id="GO:0016491">
    <property type="term" value="F:oxidoreductase activity"/>
    <property type="evidence" value="ECO:0007669"/>
    <property type="project" value="UniProtKB-KW"/>
</dbReference>
<dbReference type="Pfam" id="PF01266">
    <property type="entry name" value="DAO"/>
    <property type="match status" value="1"/>
</dbReference>
<sequence length="377" mass="40757">MITRTDAIIIGGGIHGCSTALHLCLHGFRPVLIEKDYAGRHASGANAGGVRQLARHIAEIPLSIRSMDIWERIGDLLDDDCGFDNHGQVLVAENEEELEACRARVAELHRHGFTHEELIDANELRRLVPAVAGTCPGGIVSRRDGAANPARTTTAFRRKAEEMGTAVREGVAATNIRRESGLWRVDAGGETFEAPVLVNAAGAWAGRIAADLSEPVPVKAVAPMLMITSRVPDFIKPVVILRGRKLSFKQFSNGTVLIGGGHLGTPFPDINETVLDWRKLQASAATVFELFANMRQATIARAWAGIEARMEDDLPVLGRSMRHDGLYHQFGFSLHGFQLGPGTGAVMAELIATGKTVTPIDGLSIDRFTSTRKKDIP</sequence>
<protein>
    <submittedName>
        <fullName evidence="3">Sarcosine oxidase subunit beta</fullName>
    </submittedName>
</protein>
<dbReference type="Proteomes" id="UP000646478">
    <property type="component" value="Unassembled WGS sequence"/>
</dbReference>
<dbReference type="GO" id="GO:0005737">
    <property type="term" value="C:cytoplasm"/>
    <property type="evidence" value="ECO:0007669"/>
    <property type="project" value="TreeGrafter"/>
</dbReference>
<dbReference type="RefSeq" id="WP_188824970.1">
    <property type="nucleotide sequence ID" value="NZ_BMHH01000012.1"/>
</dbReference>
<evidence type="ECO:0000313" key="4">
    <source>
        <dbReference type="Proteomes" id="UP000646478"/>
    </source>
</evidence>
<proteinExistence type="predicted"/>
<evidence type="ECO:0000259" key="2">
    <source>
        <dbReference type="Pfam" id="PF01266"/>
    </source>
</evidence>
<accession>A0A916SGS6</accession>
<dbReference type="PANTHER" id="PTHR13847:SF287">
    <property type="entry name" value="FAD-DEPENDENT OXIDOREDUCTASE DOMAIN-CONTAINING PROTEIN 1"/>
    <property type="match status" value="1"/>
</dbReference>
<dbReference type="Gene3D" id="3.30.9.10">
    <property type="entry name" value="D-Amino Acid Oxidase, subunit A, domain 2"/>
    <property type="match status" value="1"/>
</dbReference>
<dbReference type="SUPFAM" id="SSF51905">
    <property type="entry name" value="FAD/NAD(P)-binding domain"/>
    <property type="match status" value="1"/>
</dbReference>